<organism evidence="1 2">
    <name type="scientific">Dendrobium chrysotoxum</name>
    <name type="common">Orchid</name>
    <dbReference type="NCBI Taxonomy" id="161865"/>
    <lineage>
        <taxon>Eukaryota</taxon>
        <taxon>Viridiplantae</taxon>
        <taxon>Streptophyta</taxon>
        <taxon>Embryophyta</taxon>
        <taxon>Tracheophyta</taxon>
        <taxon>Spermatophyta</taxon>
        <taxon>Magnoliopsida</taxon>
        <taxon>Liliopsida</taxon>
        <taxon>Asparagales</taxon>
        <taxon>Orchidaceae</taxon>
        <taxon>Epidendroideae</taxon>
        <taxon>Malaxideae</taxon>
        <taxon>Dendrobiinae</taxon>
        <taxon>Dendrobium</taxon>
    </lineage>
</organism>
<sequence>MILAAQNNFSNPRDVHETTLSAVTLGLASCKSDLRFPLLCSAPRRRGLLPCLAKSSAEGFRFCRG</sequence>
<proteinExistence type="predicted"/>
<protein>
    <submittedName>
        <fullName evidence="1">Uncharacterized protein</fullName>
    </submittedName>
</protein>
<keyword evidence="2" id="KW-1185">Reference proteome</keyword>
<evidence type="ECO:0000313" key="1">
    <source>
        <dbReference type="EMBL" id="KAH0453598.1"/>
    </source>
</evidence>
<reference evidence="1 2" key="1">
    <citation type="journal article" date="2021" name="Hortic Res">
        <title>Chromosome-scale assembly of the Dendrobium chrysotoxum genome enhances the understanding of orchid evolution.</title>
        <authorList>
            <person name="Zhang Y."/>
            <person name="Zhang G.Q."/>
            <person name="Zhang D."/>
            <person name="Liu X.D."/>
            <person name="Xu X.Y."/>
            <person name="Sun W.H."/>
            <person name="Yu X."/>
            <person name="Zhu X."/>
            <person name="Wang Z.W."/>
            <person name="Zhao X."/>
            <person name="Zhong W.Y."/>
            <person name="Chen H."/>
            <person name="Yin W.L."/>
            <person name="Huang T."/>
            <person name="Niu S.C."/>
            <person name="Liu Z.J."/>
        </authorList>
    </citation>
    <scope>NUCLEOTIDE SEQUENCE [LARGE SCALE GENOMIC DNA]</scope>
    <source>
        <strain evidence="1">Lindl</strain>
    </source>
</reference>
<gene>
    <name evidence="1" type="ORF">IEQ34_017922</name>
</gene>
<dbReference type="Proteomes" id="UP000775213">
    <property type="component" value="Unassembled WGS sequence"/>
</dbReference>
<evidence type="ECO:0000313" key="2">
    <source>
        <dbReference type="Proteomes" id="UP000775213"/>
    </source>
</evidence>
<name>A0AAV7GCY8_DENCH</name>
<accession>A0AAV7GCY8</accession>
<dbReference type="AlphaFoldDB" id="A0AAV7GCY8"/>
<comment type="caution">
    <text evidence="1">The sequence shown here is derived from an EMBL/GenBank/DDBJ whole genome shotgun (WGS) entry which is preliminary data.</text>
</comment>
<dbReference type="EMBL" id="JAGFBR010000016">
    <property type="protein sequence ID" value="KAH0453598.1"/>
    <property type="molecule type" value="Genomic_DNA"/>
</dbReference>